<proteinExistence type="inferred from homology"/>
<comment type="caution">
    <text evidence="3">The sequence shown here is derived from an EMBL/GenBank/DDBJ whole genome shotgun (WGS) entry which is preliminary data.</text>
</comment>
<evidence type="ECO:0000313" key="4">
    <source>
        <dbReference type="Proteomes" id="UP000886689"/>
    </source>
</evidence>
<evidence type="ECO:0000256" key="1">
    <source>
        <dbReference type="ARBA" id="ARBA00007884"/>
    </source>
</evidence>
<dbReference type="InterPro" id="IPR013857">
    <property type="entry name" value="NADH-UbQ_OxRdtase-assoc_prot30"/>
</dbReference>
<comment type="similarity">
    <text evidence="1">Belongs to the CIA30 family.</text>
</comment>
<dbReference type="Pfam" id="PF08547">
    <property type="entry name" value="CIA30"/>
    <property type="match status" value="1"/>
</dbReference>
<protein>
    <submittedName>
        <fullName evidence="3">CIA30 family protein</fullName>
    </submittedName>
</protein>
<organism evidence="3 4">
    <name type="scientific">Candidatus Proximibacter danicus</name>
    <dbReference type="NCBI Taxonomy" id="2954365"/>
    <lineage>
        <taxon>Bacteria</taxon>
        <taxon>Pseudomonadati</taxon>
        <taxon>Pseudomonadota</taxon>
        <taxon>Betaproteobacteria</taxon>
        <taxon>Candidatus Proximibacter</taxon>
    </lineage>
</organism>
<sequence length="176" mass="19259">MTSVLFDFSDPRSVALWNPINDEVMGGRSSSQLRYDSIDHAVFTGHVSFDNDGGFASVRCQPCDLGVNGVTAYLLEVRGDGKCYKFNLRSDNGFDGVNYQARFDPPAGIWTTCRLASGDFLPSWRGRPVPDAPPLDTACVRQIGLMIADRQEGSFALALRWISVEIAHAKAVPRSA</sequence>
<feature type="domain" description="NADH:ubiquinone oxidoreductase intermediate-associated protein 30" evidence="2">
    <location>
        <begin position="6"/>
        <end position="158"/>
    </location>
</feature>
<dbReference type="Proteomes" id="UP000886689">
    <property type="component" value="Unassembled WGS sequence"/>
</dbReference>
<dbReference type="InterPro" id="IPR008979">
    <property type="entry name" value="Galactose-bd-like_sf"/>
</dbReference>
<dbReference type="PANTHER" id="PTHR13194:SF19">
    <property type="entry name" value="NAD(P)-BINDING ROSSMANN-FOLD SUPERFAMILY PROTEIN"/>
    <property type="match status" value="1"/>
</dbReference>
<accession>A0A9D7K0T7</accession>
<dbReference type="PANTHER" id="PTHR13194">
    <property type="entry name" value="COMPLEX I INTERMEDIATE-ASSOCIATED PROTEIN 30"/>
    <property type="match status" value="1"/>
</dbReference>
<gene>
    <name evidence="3" type="ORF">IPL58_09460</name>
</gene>
<dbReference type="InterPro" id="IPR039131">
    <property type="entry name" value="NDUFAF1"/>
</dbReference>
<dbReference type="EMBL" id="JADJUC010000008">
    <property type="protein sequence ID" value="MBK8524320.1"/>
    <property type="molecule type" value="Genomic_DNA"/>
</dbReference>
<dbReference type="AlphaFoldDB" id="A0A9D7K0T7"/>
<reference evidence="3" key="1">
    <citation type="submission" date="2020-10" db="EMBL/GenBank/DDBJ databases">
        <title>Connecting structure to function with the recovery of over 1000 high-quality activated sludge metagenome-assembled genomes encoding full-length rRNA genes using long-read sequencing.</title>
        <authorList>
            <person name="Singleton C.M."/>
            <person name="Petriglieri F."/>
            <person name="Kristensen J.M."/>
            <person name="Kirkegaard R.H."/>
            <person name="Michaelsen T.Y."/>
            <person name="Andersen M.H."/>
            <person name="Karst S.M."/>
            <person name="Dueholm M.S."/>
            <person name="Nielsen P.H."/>
            <person name="Albertsen M."/>
        </authorList>
    </citation>
    <scope>NUCLEOTIDE SEQUENCE</scope>
    <source>
        <strain evidence="3">Hirt_18-Q3-R61-65_BATAC.395</strain>
    </source>
</reference>
<evidence type="ECO:0000313" key="3">
    <source>
        <dbReference type="EMBL" id="MBK8524320.1"/>
    </source>
</evidence>
<evidence type="ECO:0000259" key="2">
    <source>
        <dbReference type="Pfam" id="PF08547"/>
    </source>
</evidence>
<name>A0A9D7K0T7_9PROT</name>
<dbReference type="SUPFAM" id="SSF49785">
    <property type="entry name" value="Galactose-binding domain-like"/>
    <property type="match status" value="1"/>
</dbReference>